<feature type="transmembrane region" description="Helical" evidence="7">
    <location>
        <begin position="43"/>
        <end position="63"/>
    </location>
</feature>
<dbReference type="OrthoDB" id="1695362at2759"/>
<dbReference type="EMBL" id="CP000584">
    <property type="protein sequence ID" value="ABO95868.1"/>
    <property type="molecule type" value="Genomic_DNA"/>
</dbReference>
<feature type="transmembrane region" description="Helical" evidence="7">
    <location>
        <begin position="113"/>
        <end position="133"/>
    </location>
</feature>
<dbReference type="NCBIfam" id="TIGR00785">
    <property type="entry name" value="dass"/>
    <property type="match status" value="1"/>
</dbReference>
<evidence type="ECO:0000256" key="6">
    <source>
        <dbReference type="ARBA" id="ARBA00023136"/>
    </source>
</evidence>
<name>A4RWG8_OSTLU</name>
<dbReference type="Pfam" id="PF00939">
    <property type="entry name" value="Na_sulph_symp"/>
    <property type="match status" value="1"/>
</dbReference>
<organism evidence="8 9">
    <name type="scientific">Ostreococcus lucimarinus (strain CCE9901)</name>
    <dbReference type="NCBI Taxonomy" id="436017"/>
    <lineage>
        <taxon>Eukaryota</taxon>
        <taxon>Viridiplantae</taxon>
        <taxon>Chlorophyta</taxon>
        <taxon>Mamiellophyceae</taxon>
        <taxon>Mamiellales</taxon>
        <taxon>Bathycoccaceae</taxon>
        <taxon>Ostreococcus</taxon>
    </lineage>
</organism>
<dbReference type="Gramene" id="ABO95868">
    <property type="protein sequence ID" value="ABO95868"/>
    <property type="gene ID" value="OSTLU_37045"/>
</dbReference>
<feature type="transmembrane region" description="Helical" evidence="7">
    <location>
        <begin position="348"/>
        <end position="370"/>
    </location>
</feature>
<sequence length="495" mass="52589">MRSSNGDGDGEKETVDVTVSAAGGASTTRAVVEEADELNVTNALVAVGVGAFLRFGIGCPAALDPPAWDLLSIFVSTVTGLVLKPMPIGAWAFGALTVALATKTLTFTQGMSAITNEVVWLIVVTGFFARAFIKTGFGDRLALLFVSIAGGTTLSLAYGFQIAEALLSPAMPSTTARAAGVFVPVIKSLDKRTREYLIGQQIQGTSATSTFLLSGAAQNFLAMQIALQSGIPFSNPFNTWFVAASVPALVSLLATPFVVFMLDPPELNETPEAPMAAAERLKQLGPLSSIEKKMVGSLSLTVFLWVFGVQLGISAVVAAMIGMCFMLMFGVLSWDEALGQKGSWDTLIWFAVLVGFSGQLNAMGVVSWLSGFVSTYLLSLNLGVWGMFTALHVFYFFLHYFFASQSAHVGALYPAFLTLLLAAGVPPPLAALSLAFNTNNMGGLTHYASGQAAVYFGAGEISLNKLWKQGLYMSVVNFFIYGTVGMSWWKFIGLY</sequence>
<keyword evidence="9" id="KW-1185">Reference proteome</keyword>
<dbReference type="AlphaFoldDB" id="A4RWG8"/>
<keyword evidence="4" id="KW-1001">Plastid inner membrane</keyword>
<dbReference type="InterPro" id="IPR030676">
    <property type="entry name" value="CitT-rel"/>
</dbReference>
<proteinExistence type="inferred from homology"/>
<comment type="similarity">
    <text evidence="2">Belongs to the SLC13A/DASS transporter (TC 2.A.47) family. DIT1 subfamily.</text>
</comment>
<feature type="transmembrane region" description="Helical" evidence="7">
    <location>
        <begin position="239"/>
        <end position="262"/>
    </location>
</feature>
<feature type="transmembrane region" description="Helical" evidence="7">
    <location>
        <begin position="140"/>
        <end position="160"/>
    </location>
</feature>
<feature type="transmembrane region" description="Helical" evidence="7">
    <location>
        <begin position="70"/>
        <end position="93"/>
    </location>
</feature>
<feature type="transmembrane region" description="Helical" evidence="7">
    <location>
        <begin position="471"/>
        <end position="489"/>
    </location>
</feature>
<dbReference type="GO" id="GO:0009706">
    <property type="term" value="C:chloroplast inner membrane"/>
    <property type="evidence" value="ECO:0007669"/>
    <property type="project" value="UniProtKB-SubCell"/>
</dbReference>
<dbReference type="eggNOG" id="ENOG502QQ8W">
    <property type="taxonomic scope" value="Eukaryota"/>
</dbReference>
<evidence type="ECO:0000256" key="2">
    <source>
        <dbReference type="ARBA" id="ARBA00007349"/>
    </source>
</evidence>
<keyword evidence="5 7" id="KW-1133">Transmembrane helix</keyword>
<evidence type="ECO:0000256" key="7">
    <source>
        <dbReference type="SAM" id="Phobius"/>
    </source>
</evidence>
<feature type="transmembrane region" description="Helical" evidence="7">
    <location>
        <begin position="382"/>
        <end position="403"/>
    </location>
</feature>
<feature type="transmembrane region" description="Helical" evidence="7">
    <location>
        <begin position="415"/>
        <end position="436"/>
    </location>
</feature>
<evidence type="ECO:0000313" key="9">
    <source>
        <dbReference type="Proteomes" id="UP000001568"/>
    </source>
</evidence>
<dbReference type="PANTHER" id="PTHR42826">
    <property type="entry name" value="DICARBOXYLATE TRANSPORTER 2.1, CHLOROPLASTIC"/>
    <property type="match status" value="1"/>
</dbReference>
<gene>
    <name evidence="8" type="ORF">OSTLU_37045</name>
</gene>
<dbReference type="GO" id="GO:0015140">
    <property type="term" value="F:malate transmembrane transporter activity"/>
    <property type="evidence" value="ECO:0007669"/>
    <property type="project" value="UniProtKB-ARBA"/>
</dbReference>
<protein>
    <submittedName>
        <fullName evidence="8">DASS family transporter: 2-oxoglutarate/malate</fullName>
    </submittedName>
</protein>
<evidence type="ECO:0000256" key="4">
    <source>
        <dbReference type="ARBA" id="ARBA00022780"/>
    </source>
</evidence>
<dbReference type="RefSeq" id="XP_001417575.1">
    <property type="nucleotide sequence ID" value="XM_001417538.1"/>
</dbReference>
<keyword evidence="4" id="KW-0934">Plastid</keyword>
<dbReference type="HOGENOM" id="CLU_005170_7_3_1"/>
<evidence type="ECO:0000313" key="8">
    <source>
        <dbReference type="EMBL" id="ABO95868.1"/>
    </source>
</evidence>
<evidence type="ECO:0000256" key="1">
    <source>
        <dbReference type="ARBA" id="ARBA00004478"/>
    </source>
</evidence>
<accession>A4RWG8</accession>
<keyword evidence="3 7" id="KW-0812">Transmembrane</keyword>
<comment type="subcellular location">
    <subcellularLocation>
        <location evidence="1">Plastid</location>
        <location evidence="1">Chloroplast inner membrane</location>
        <topology evidence="1">Multi-pass membrane protein</topology>
    </subcellularLocation>
</comment>
<feature type="transmembrane region" description="Helical" evidence="7">
    <location>
        <begin position="302"/>
        <end position="328"/>
    </location>
</feature>
<dbReference type="Proteomes" id="UP000001568">
    <property type="component" value="Chromosome 4"/>
</dbReference>
<evidence type="ECO:0000256" key="5">
    <source>
        <dbReference type="ARBA" id="ARBA00022989"/>
    </source>
</evidence>
<evidence type="ECO:0000256" key="3">
    <source>
        <dbReference type="ARBA" id="ARBA00022692"/>
    </source>
</evidence>
<dbReference type="OMA" id="HYFFASQ"/>
<dbReference type="InterPro" id="IPR001898">
    <property type="entry name" value="SLC13A/DASS"/>
</dbReference>
<reference evidence="8 9" key="1">
    <citation type="journal article" date="2007" name="Proc. Natl. Acad. Sci. U.S.A.">
        <title>The tiny eukaryote Ostreococcus provides genomic insights into the paradox of plankton speciation.</title>
        <authorList>
            <person name="Palenik B."/>
            <person name="Grimwood J."/>
            <person name="Aerts A."/>
            <person name="Rouze P."/>
            <person name="Salamov A."/>
            <person name="Putnam N."/>
            <person name="Dupont C."/>
            <person name="Jorgensen R."/>
            <person name="Derelle E."/>
            <person name="Rombauts S."/>
            <person name="Zhou K."/>
            <person name="Otillar R."/>
            <person name="Merchant S.S."/>
            <person name="Podell S."/>
            <person name="Gaasterland T."/>
            <person name="Napoli C."/>
            <person name="Gendler K."/>
            <person name="Manuell A."/>
            <person name="Tai V."/>
            <person name="Vallon O."/>
            <person name="Piganeau G."/>
            <person name="Jancek S."/>
            <person name="Heijde M."/>
            <person name="Jabbari K."/>
            <person name="Bowler C."/>
            <person name="Lohr M."/>
            <person name="Robbens S."/>
            <person name="Werner G."/>
            <person name="Dubchak I."/>
            <person name="Pazour G.J."/>
            <person name="Ren Q."/>
            <person name="Paulsen I."/>
            <person name="Delwiche C."/>
            <person name="Schmutz J."/>
            <person name="Rokhsar D."/>
            <person name="Van de Peer Y."/>
            <person name="Moreau H."/>
            <person name="Grigoriev I.V."/>
        </authorList>
    </citation>
    <scope>NUCLEOTIDE SEQUENCE [LARGE SCALE GENOMIC DNA]</scope>
    <source>
        <strain evidence="8 9">CCE9901</strain>
    </source>
</reference>
<keyword evidence="6 7" id="KW-0472">Membrane</keyword>
<dbReference type="KEGG" id="olu:OSTLU_37045"/>
<dbReference type="GeneID" id="5001466"/>